<dbReference type="InterPro" id="IPR003599">
    <property type="entry name" value="Ig_sub"/>
</dbReference>
<dbReference type="InterPro" id="IPR051170">
    <property type="entry name" value="Neural/epithelial_adhesion"/>
</dbReference>
<dbReference type="PROSITE" id="PS50835">
    <property type="entry name" value="IG_LIKE"/>
    <property type="match status" value="2"/>
</dbReference>
<dbReference type="SUPFAM" id="SSF48726">
    <property type="entry name" value="Immunoglobulin"/>
    <property type="match status" value="2"/>
</dbReference>
<feature type="domain" description="Ig-like" evidence="7">
    <location>
        <begin position="360"/>
        <end position="442"/>
    </location>
</feature>
<dbReference type="SMART" id="SM00408">
    <property type="entry name" value="IGc2"/>
    <property type="match status" value="2"/>
</dbReference>
<evidence type="ECO:0000256" key="4">
    <source>
        <dbReference type="ARBA" id="ARBA00023319"/>
    </source>
</evidence>
<accession>A0AAU9XE38</accession>
<keyword evidence="9" id="KW-1185">Reference proteome</keyword>
<feature type="region of interest" description="Disordered" evidence="5">
    <location>
        <begin position="183"/>
        <end position="258"/>
    </location>
</feature>
<dbReference type="InterPro" id="IPR008160">
    <property type="entry name" value="Collagen"/>
</dbReference>
<dbReference type="SMART" id="SM00409">
    <property type="entry name" value="IG"/>
    <property type="match status" value="2"/>
</dbReference>
<dbReference type="InterPro" id="IPR036179">
    <property type="entry name" value="Ig-like_dom_sf"/>
</dbReference>
<evidence type="ECO:0000313" key="9">
    <source>
        <dbReference type="Proteomes" id="UP001159428"/>
    </source>
</evidence>
<dbReference type="InterPro" id="IPR013783">
    <property type="entry name" value="Ig-like_fold"/>
</dbReference>
<dbReference type="InterPro" id="IPR003598">
    <property type="entry name" value="Ig_sub2"/>
</dbReference>
<keyword evidence="1" id="KW-0732">Signal</keyword>
<protein>
    <recommendedName>
        <fullName evidence="7">Ig-like domain-containing protein</fullName>
    </recommendedName>
</protein>
<gene>
    <name evidence="8" type="ORF">PMEA_00020864</name>
</gene>
<keyword evidence="4" id="KW-0393">Immunoglobulin domain</keyword>
<keyword evidence="6" id="KW-0812">Transmembrane</keyword>
<organism evidence="8 9">
    <name type="scientific">Pocillopora meandrina</name>
    <dbReference type="NCBI Taxonomy" id="46732"/>
    <lineage>
        <taxon>Eukaryota</taxon>
        <taxon>Metazoa</taxon>
        <taxon>Cnidaria</taxon>
        <taxon>Anthozoa</taxon>
        <taxon>Hexacorallia</taxon>
        <taxon>Scleractinia</taxon>
        <taxon>Astrocoeniina</taxon>
        <taxon>Pocilloporidae</taxon>
        <taxon>Pocillopora</taxon>
    </lineage>
</organism>
<evidence type="ECO:0000256" key="6">
    <source>
        <dbReference type="SAM" id="Phobius"/>
    </source>
</evidence>
<evidence type="ECO:0000256" key="2">
    <source>
        <dbReference type="ARBA" id="ARBA00022737"/>
    </source>
</evidence>
<reference evidence="8 9" key="1">
    <citation type="submission" date="2022-05" db="EMBL/GenBank/DDBJ databases">
        <authorList>
            <consortium name="Genoscope - CEA"/>
            <person name="William W."/>
        </authorList>
    </citation>
    <scope>NUCLEOTIDE SEQUENCE [LARGE SCALE GENOMIC DNA]</scope>
</reference>
<sequence length="452" mass="49246">MDAKRNVCSKSSEKISRISVAISVTSLTLVTLLFMRIEFVYNNSKALETRLENRIQRIDDDLRTNIERIVKKRLQIYETASTTRRKERPDVIFGESLGYISYTALGLFLNKIYRSFESNVRSVSSVIRDHKRERRNVAAGTITLQQVRQEINNKLNQSCSVNNKICQTGPPGPPGALGYPGYKGEKGATGKTGSRGPSGPIGALGVSGKRGPVGPQGVKGDKGDKGSVGAHGMRGETGTKGRQGQQGSIGLKGSKGSRGLVGIQGPKGECVVPLKISVYPVSQEVFVNEPVIFYCWVQGHLSSKITWRKLGGTLSNATVEDGALRVSSVQRSHAGSYMCTAHTSLGMFRILSRLHVKEPPKFTNRPPTVVNILLGSNVTLCCEASGSPRPNVEWFQAQKSSVSFPVFQEDGCLLIKMVKEDVDFICRAKNSFGLAETSTTVIAEILRGIIYY</sequence>
<evidence type="ECO:0000256" key="3">
    <source>
        <dbReference type="ARBA" id="ARBA00023157"/>
    </source>
</evidence>
<dbReference type="AlphaFoldDB" id="A0AAU9XE38"/>
<dbReference type="InterPro" id="IPR007110">
    <property type="entry name" value="Ig-like_dom"/>
</dbReference>
<feature type="domain" description="Ig-like" evidence="7">
    <location>
        <begin position="273"/>
        <end position="341"/>
    </location>
</feature>
<comment type="caution">
    <text evidence="8">The sequence shown here is derived from an EMBL/GenBank/DDBJ whole genome shotgun (WGS) entry which is preliminary data.</text>
</comment>
<evidence type="ECO:0000256" key="1">
    <source>
        <dbReference type="ARBA" id="ARBA00022729"/>
    </source>
</evidence>
<feature type="transmembrane region" description="Helical" evidence="6">
    <location>
        <begin position="20"/>
        <end position="41"/>
    </location>
</feature>
<evidence type="ECO:0000256" key="5">
    <source>
        <dbReference type="SAM" id="MobiDB-lite"/>
    </source>
</evidence>
<keyword evidence="6" id="KW-0472">Membrane</keyword>
<proteinExistence type="predicted"/>
<name>A0AAU9XE38_9CNID</name>
<dbReference type="Gene3D" id="2.60.40.10">
    <property type="entry name" value="Immunoglobulins"/>
    <property type="match status" value="2"/>
</dbReference>
<dbReference type="Pfam" id="PF01391">
    <property type="entry name" value="Collagen"/>
    <property type="match status" value="1"/>
</dbReference>
<dbReference type="Proteomes" id="UP001159428">
    <property type="component" value="Unassembled WGS sequence"/>
</dbReference>
<feature type="non-terminal residue" evidence="8">
    <location>
        <position position="452"/>
    </location>
</feature>
<evidence type="ECO:0000259" key="7">
    <source>
        <dbReference type="PROSITE" id="PS50835"/>
    </source>
</evidence>
<keyword evidence="6" id="KW-1133">Transmembrane helix</keyword>
<dbReference type="EMBL" id="CALNXJ010000038">
    <property type="protein sequence ID" value="CAH3143486.1"/>
    <property type="molecule type" value="Genomic_DNA"/>
</dbReference>
<dbReference type="PANTHER" id="PTHR12231:SF253">
    <property type="entry name" value="DPR-INTERACTING PROTEIN ETA, ISOFORM B-RELATED"/>
    <property type="match status" value="1"/>
</dbReference>
<keyword evidence="3" id="KW-1015">Disulfide bond</keyword>
<keyword evidence="2" id="KW-0677">Repeat</keyword>
<dbReference type="PANTHER" id="PTHR12231">
    <property type="entry name" value="CTX-RELATED TYPE I TRANSMEMBRANE PROTEIN"/>
    <property type="match status" value="1"/>
</dbReference>
<dbReference type="Pfam" id="PF13927">
    <property type="entry name" value="Ig_3"/>
    <property type="match status" value="2"/>
</dbReference>
<evidence type="ECO:0000313" key="8">
    <source>
        <dbReference type="EMBL" id="CAH3143486.1"/>
    </source>
</evidence>